<evidence type="ECO:0000256" key="1">
    <source>
        <dbReference type="ARBA" id="ARBA00008871"/>
    </source>
</evidence>
<name>A0AAW0TBH8_SCYPA</name>
<dbReference type="PRINTS" id="PR00846">
    <property type="entry name" value="GLHYDRLASE56"/>
</dbReference>
<dbReference type="Gene3D" id="3.20.20.70">
    <property type="entry name" value="Aldolase class I"/>
    <property type="match status" value="1"/>
</dbReference>
<dbReference type="Pfam" id="PF01630">
    <property type="entry name" value="Glyco_hydro_56"/>
    <property type="match status" value="1"/>
</dbReference>
<sequence length="478" mass="54610">MHSAHTHTFILHATLHLCMLIPNDSTTHRCTHVSHLSATCWGAWLSCVYVFVCEGKEGRGIWREVTEGESQRHKSLHVRFPSAHSVLRSRHVMRAYARLFLCWLCACLCAWRGVACVSQPFRVYWNVPSYFCGKFDVHINVSQFGIVQNAGDVFRGEKVTILYSPGTFPYLDEEGRAVWGGIPQNGSLPTHVQHFINTLNSVVPLDFKGAAVLDFEKYYPSYTASAYQYREASRAWVKERHPDWSPEKVETHALESFNASARDFFQSLLWVARELRPGGLWGYYHYPYCNDYQPLATTCMPMIKKMNKELSWMFRSSAALYPSMYVRYWSGFSPRARHQHARLNLLEGLEARRRDNPTAPVLPYFWYRYHDTPRLLSPVDIVNTLGLTRVLGGQGAVVWGGIADLATKQQCLDFKAYAEGKLGPLVRYLAHLPRAKLRRLLASRARLKRGVRTALREVKTRAVDGAGRCSNRVLGECT</sequence>
<dbReference type="PANTHER" id="PTHR11769:SF35">
    <property type="entry name" value="HYALURONIDASE"/>
    <property type="match status" value="1"/>
</dbReference>
<dbReference type="AlphaFoldDB" id="A0AAW0TBH8"/>
<keyword evidence="3" id="KW-0378">Hydrolase</keyword>
<protein>
    <recommendedName>
        <fullName evidence="3">Hyaluronidase</fullName>
        <ecNumber evidence="3">3.2.1.35</ecNumber>
    </recommendedName>
</protein>
<reference evidence="5 6" key="1">
    <citation type="submission" date="2023-03" db="EMBL/GenBank/DDBJ databases">
        <title>High-quality genome of Scylla paramamosain provides insights in environmental adaptation.</title>
        <authorList>
            <person name="Zhang L."/>
        </authorList>
    </citation>
    <scope>NUCLEOTIDE SEQUENCE [LARGE SCALE GENOMIC DNA]</scope>
    <source>
        <strain evidence="5">LZ_2023a</strain>
        <tissue evidence="5">Muscle</tissue>
    </source>
</reference>
<keyword evidence="4" id="KW-0732">Signal</keyword>
<evidence type="ECO:0000256" key="3">
    <source>
        <dbReference type="RuleBase" id="RU610713"/>
    </source>
</evidence>
<dbReference type="Proteomes" id="UP001487740">
    <property type="component" value="Unassembled WGS sequence"/>
</dbReference>
<keyword evidence="6" id="KW-1185">Reference proteome</keyword>
<evidence type="ECO:0000313" key="6">
    <source>
        <dbReference type="Proteomes" id="UP001487740"/>
    </source>
</evidence>
<comment type="catalytic activity">
    <reaction evidence="3">
        <text>Random hydrolysis of (1-&gt;4)-linkages between N-acetyl-beta-D-glucosamine and D-glucuronate residues in hyaluronate.</text>
        <dbReference type="EC" id="3.2.1.35"/>
    </reaction>
</comment>
<gene>
    <name evidence="5" type="ORF">O3P69_016102</name>
</gene>
<dbReference type="SUPFAM" id="SSF51445">
    <property type="entry name" value="(Trans)glycosidases"/>
    <property type="match status" value="1"/>
</dbReference>
<evidence type="ECO:0000256" key="2">
    <source>
        <dbReference type="ARBA" id="ARBA00023157"/>
    </source>
</evidence>
<feature type="signal peptide" evidence="4">
    <location>
        <begin position="1"/>
        <end position="20"/>
    </location>
</feature>
<dbReference type="EMBL" id="JARAKH010000036">
    <property type="protein sequence ID" value="KAK8384141.1"/>
    <property type="molecule type" value="Genomic_DNA"/>
</dbReference>
<dbReference type="GO" id="GO:0030214">
    <property type="term" value="P:hyaluronan catabolic process"/>
    <property type="evidence" value="ECO:0007669"/>
    <property type="project" value="TreeGrafter"/>
</dbReference>
<dbReference type="GO" id="GO:0005975">
    <property type="term" value="P:carbohydrate metabolic process"/>
    <property type="evidence" value="ECO:0007669"/>
    <property type="project" value="InterPro"/>
</dbReference>
<comment type="caution">
    <text evidence="5">The sequence shown here is derived from an EMBL/GenBank/DDBJ whole genome shotgun (WGS) entry which is preliminary data.</text>
</comment>
<feature type="chain" id="PRO_5043822126" description="Hyaluronidase" evidence="4">
    <location>
        <begin position="21"/>
        <end position="478"/>
    </location>
</feature>
<dbReference type="EC" id="3.2.1.35" evidence="3"/>
<comment type="similarity">
    <text evidence="1 3">Belongs to the glycosyl hydrolase 56 family.</text>
</comment>
<dbReference type="GO" id="GO:0004415">
    <property type="term" value="F:hyalurononglucosaminidase activity"/>
    <property type="evidence" value="ECO:0007669"/>
    <property type="project" value="UniProtKB-UniRule"/>
</dbReference>
<proteinExistence type="inferred from homology"/>
<dbReference type="InterPro" id="IPR017853">
    <property type="entry name" value="GH"/>
</dbReference>
<organism evidence="5 6">
    <name type="scientific">Scylla paramamosain</name>
    <name type="common">Mud crab</name>
    <dbReference type="NCBI Taxonomy" id="85552"/>
    <lineage>
        <taxon>Eukaryota</taxon>
        <taxon>Metazoa</taxon>
        <taxon>Ecdysozoa</taxon>
        <taxon>Arthropoda</taxon>
        <taxon>Crustacea</taxon>
        <taxon>Multicrustacea</taxon>
        <taxon>Malacostraca</taxon>
        <taxon>Eumalacostraca</taxon>
        <taxon>Eucarida</taxon>
        <taxon>Decapoda</taxon>
        <taxon>Pleocyemata</taxon>
        <taxon>Brachyura</taxon>
        <taxon>Eubrachyura</taxon>
        <taxon>Portunoidea</taxon>
        <taxon>Portunidae</taxon>
        <taxon>Portuninae</taxon>
        <taxon>Scylla</taxon>
    </lineage>
</organism>
<evidence type="ECO:0000256" key="4">
    <source>
        <dbReference type="SAM" id="SignalP"/>
    </source>
</evidence>
<keyword evidence="2" id="KW-1015">Disulfide bond</keyword>
<keyword evidence="3" id="KW-0326">Glycosidase</keyword>
<dbReference type="InterPro" id="IPR018155">
    <property type="entry name" value="Hyaluronidase"/>
</dbReference>
<dbReference type="InterPro" id="IPR013785">
    <property type="entry name" value="Aldolase_TIM"/>
</dbReference>
<evidence type="ECO:0000313" key="5">
    <source>
        <dbReference type="EMBL" id="KAK8384141.1"/>
    </source>
</evidence>
<accession>A0AAW0TBH8</accession>
<dbReference type="PANTHER" id="PTHR11769">
    <property type="entry name" value="HYALURONIDASE"/>
    <property type="match status" value="1"/>
</dbReference>